<keyword evidence="3" id="KW-1185">Reference proteome</keyword>
<evidence type="ECO:0000256" key="1">
    <source>
        <dbReference type="SAM" id="SignalP"/>
    </source>
</evidence>
<dbReference type="AlphaFoldDB" id="A0A168DXI2"/>
<feature type="signal peptide" evidence="1">
    <location>
        <begin position="1"/>
        <end position="18"/>
    </location>
</feature>
<dbReference type="EMBL" id="AZHB01000001">
    <property type="protein sequence ID" value="OAA73126.1"/>
    <property type="molecule type" value="Genomic_DNA"/>
</dbReference>
<accession>A0A168DXI2</accession>
<feature type="chain" id="PRO_5007896315" evidence="1">
    <location>
        <begin position="19"/>
        <end position="231"/>
    </location>
</feature>
<dbReference type="GeneID" id="30016319"/>
<dbReference type="RefSeq" id="XP_018708084.1">
    <property type="nucleotide sequence ID" value="XM_018843634.1"/>
</dbReference>
<dbReference type="OrthoDB" id="4868498at2759"/>
<sequence length="231" mass="26088">MKTFIALPLLAAAASALAAPQPAARADAKTFKEPARDRDDCYKKDPSMPWRASATLIEDCTGTLEYCLRGYYAQHDEQFADADACLTSRGVDPATAIGDAIRIVNRDEYRQGFQALHDANHLINRHRLLVRLERELVSPDRDPEGDKIVENIWRSKDRRAWAARKAIADAKEHFGGAFAPGHEMEIAAAIKDAEDRLNASWDEVDGKDFGQISGMWQWFTSHTEEKYYYAW</sequence>
<name>A0A168DXI2_CORFA</name>
<keyword evidence="1" id="KW-0732">Signal</keyword>
<evidence type="ECO:0000313" key="2">
    <source>
        <dbReference type="EMBL" id="OAA73126.1"/>
    </source>
</evidence>
<evidence type="ECO:0000313" key="3">
    <source>
        <dbReference type="Proteomes" id="UP000076744"/>
    </source>
</evidence>
<organism evidence="2 3">
    <name type="scientific">Cordyceps fumosorosea (strain ARSEF 2679)</name>
    <name type="common">Isaria fumosorosea</name>
    <dbReference type="NCBI Taxonomy" id="1081104"/>
    <lineage>
        <taxon>Eukaryota</taxon>
        <taxon>Fungi</taxon>
        <taxon>Dikarya</taxon>
        <taxon>Ascomycota</taxon>
        <taxon>Pezizomycotina</taxon>
        <taxon>Sordariomycetes</taxon>
        <taxon>Hypocreomycetidae</taxon>
        <taxon>Hypocreales</taxon>
        <taxon>Cordycipitaceae</taxon>
        <taxon>Cordyceps</taxon>
    </lineage>
</organism>
<gene>
    <name evidence="2" type="ORF">ISF_00027</name>
</gene>
<proteinExistence type="predicted"/>
<reference evidence="2 3" key="1">
    <citation type="journal article" date="2016" name="Genome Biol. Evol.">
        <title>Divergent and convergent evolution of fungal pathogenicity.</title>
        <authorList>
            <person name="Shang Y."/>
            <person name="Xiao G."/>
            <person name="Zheng P."/>
            <person name="Cen K."/>
            <person name="Zhan S."/>
            <person name="Wang C."/>
        </authorList>
    </citation>
    <scope>NUCLEOTIDE SEQUENCE [LARGE SCALE GENOMIC DNA]</scope>
    <source>
        <strain evidence="2 3">ARSEF 2679</strain>
    </source>
</reference>
<dbReference type="Proteomes" id="UP000076744">
    <property type="component" value="Unassembled WGS sequence"/>
</dbReference>
<protein>
    <submittedName>
        <fullName evidence="2">Uncharacterized protein</fullName>
    </submittedName>
</protein>
<comment type="caution">
    <text evidence="2">The sequence shown here is derived from an EMBL/GenBank/DDBJ whole genome shotgun (WGS) entry which is preliminary data.</text>
</comment>